<comment type="caution">
    <text evidence="2">The sequence shown here is derived from an EMBL/GenBank/DDBJ whole genome shotgun (WGS) entry which is preliminary data.</text>
</comment>
<evidence type="ECO:0000313" key="3">
    <source>
        <dbReference type="Proteomes" id="UP001234178"/>
    </source>
</evidence>
<reference evidence="2 3" key="1">
    <citation type="journal article" date="2023" name="Nucleic Acids Res.">
        <title>The hologenome of Daphnia magna reveals possible DNA methylation and microbiome-mediated evolution of the host genome.</title>
        <authorList>
            <person name="Chaturvedi A."/>
            <person name="Li X."/>
            <person name="Dhandapani V."/>
            <person name="Marshall H."/>
            <person name="Kissane S."/>
            <person name="Cuenca-Cambronero M."/>
            <person name="Asole G."/>
            <person name="Calvet F."/>
            <person name="Ruiz-Romero M."/>
            <person name="Marangio P."/>
            <person name="Guigo R."/>
            <person name="Rago D."/>
            <person name="Mirbahai L."/>
            <person name="Eastwood N."/>
            <person name="Colbourne J.K."/>
            <person name="Zhou J."/>
            <person name="Mallon E."/>
            <person name="Orsini L."/>
        </authorList>
    </citation>
    <scope>NUCLEOTIDE SEQUENCE [LARGE SCALE GENOMIC DNA]</scope>
    <source>
        <strain evidence="2">LRV0_1</strain>
    </source>
</reference>
<name>A0ABQ9Z2J4_9CRUS</name>
<feature type="compositionally biased region" description="Polar residues" evidence="1">
    <location>
        <begin position="45"/>
        <end position="58"/>
    </location>
</feature>
<feature type="region of interest" description="Disordered" evidence="1">
    <location>
        <begin position="45"/>
        <end position="68"/>
    </location>
</feature>
<dbReference type="EMBL" id="JAOYFB010000002">
    <property type="protein sequence ID" value="KAK4007125.1"/>
    <property type="molecule type" value="Genomic_DNA"/>
</dbReference>
<evidence type="ECO:0000313" key="2">
    <source>
        <dbReference type="EMBL" id="KAK4007125.1"/>
    </source>
</evidence>
<accession>A0ABQ9Z2J4</accession>
<dbReference type="Proteomes" id="UP001234178">
    <property type="component" value="Unassembled WGS sequence"/>
</dbReference>
<gene>
    <name evidence="2" type="ORF">OUZ56_012286</name>
</gene>
<keyword evidence="3" id="KW-1185">Reference proteome</keyword>
<sequence>MFVGPICVMNDCICVITDYFTKVTHATYRIIGRTKPRDRFQKHIATQTSTDSQSGIENNSDHEATEPNNIMKDTEWESSGSQSDVNTTKCNSANTTWFLDTCATPLLKHVLQVTIFHGYVTDRQIDQRRVLTKVHELCNTLANSKKGVFQDLENESQASTSPPTIQPMEASLNETIELDDTITDDSETANLPGGDSERWWIPFGLSLASWTPVSYSQMSTMELQPPKATPLPCSHNWKALHSMTGPNQIAETSAIVVSAAEKAGLGTFTN</sequence>
<protein>
    <submittedName>
        <fullName evidence="2">Uncharacterized protein</fullName>
    </submittedName>
</protein>
<evidence type="ECO:0000256" key="1">
    <source>
        <dbReference type="SAM" id="MobiDB-lite"/>
    </source>
</evidence>
<organism evidence="2 3">
    <name type="scientific">Daphnia magna</name>
    <dbReference type="NCBI Taxonomy" id="35525"/>
    <lineage>
        <taxon>Eukaryota</taxon>
        <taxon>Metazoa</taxon>
        <taxon>Ecdysozoa</taxon>
        <taxon>Arthropoda</taxon>
        <taxon>Crustacea</taxon>
        <taxon>Branchiopoda</taxon>
        <taxon>Diplostraca</taxon>
        <taxon>Cladocera</taxon>
        <taxon>Anomopoda</taxon>
        <taxon>Daphniidae</taxon>
        <taxon>Daphnia</taxon>
    </lineage>
</organism>
<proteinExistence type="predicted"/>